<dbReference type="OrthoDB" id="9773828at2"/>
<accession>A0A192H2H8</accession>
<dbReference type="EMBL" id="CP014873">
    <property type="protein sequence ID" value="ANK62483.1"/>
    <property type="molecule type" value="Genomic_DNA"/>
</dbReference>
<dbReference type="Gene3D" id="3.20.20.100">
    <property type="entry name" value="NADP-dependent oxidoreductase domain"/>
    <property type="match status" value="1"/>
</dbReference>
<organism evidence="2 3">
    <name type="scientific">Loigolactobacillus backii</name>
    <dbReference type="NCBI Taxonomy" id="375175"/>
    <lineage>
        <taxon>Bacteria</taxon>
        <taxon>Bacillati</taxon>
        <taxon>Bacillota</taxon>
        <taxon>Bacilli</taxon>
        <taxon>Lactobacillales</taxon>
        <taxon>Lactobacillaceae</taxon>
        <taxon>Loigolactobacillus</taxon>
    </lineage>
</organism>
<protein>
    <recommendedName>
        <fullName evidence="1">NADP-dependent oxidoreductase domain-containing protein</fullName>
    </recommendedName>
</protein>
<dbReference type="GO" id="GO:0016491">
    <property type="term" value="F:oxidoreductase activity"/>
    <property type="evidence" value="ECO:0007669"/>
    <property type="project" value="InterPro"/>
</dbReference>
<sequence length="282" mass="31757">MRYLDFKGERLPVIGMGTWHMGDDPNKRGGEIQALRYGLEHGSNLIDTAEMYGDGRSEELVGAAIKPYTREKLFLVSKFYPQNASIKRMKQSLTASLKRLQTDYLDLYLLHWRGQVPLKETITGLRQLQQAGKIRHWGVSNFDTADMLELFQETNGADVFANEDLYNLADRGVEYDLLPWQLKNGVPFIAYSPIAQGDSRGQQLTANPVIQKIAKAHQITSMQLLLAWTIRQPQLLAIPQTSQWKHMQANLAAADVTLTPAEIVQIDAAFPAPTKKRPLAII</sequence>
<dbReference type="InterPro" id="IPR036812">
    <property type="entry name" value="NAD(P)_OxRdtase_dom_sf"/>
</dbReference>
<dbReference type="AlphaFoldDB" id="A0A192H2H8"/>
<evidence type="ECO:0000313" key="3">
    <source>
        <dbReference type="Proteomes" id="UP000078582"/>
    </source>
</evidence>
<name>A0A192H2H8_9LACO</name>
<dbReference type="Proteomes" id="UP000078582">
    <property type="component" value="Chromosome"/>
</dbReference>
<keyword evidence="3" id="KW-1185">Reference proteome</keyword>
<dbReference type="SUPFAM" id="SSF51430">
    <property type="entry name" value="NAD(P)-linked oxidoreductase"/>
    <property type="match status" value="1"/>
</dbReference>
<reference evidence="2 3" key="1">
    <citation type="submission" date="2016-03" db="EMBL/GenBank/DDBJ databases">
        <title>Pediococcus and Lactobacillus from brewery environment - whole genome sequencing and assembly.</title>
        <authorList>
            <person name="Behr J."/>
            <person name="Geissler A.J."/>
            <person name="Vogel R.F."/>
        </authorList>
    </citation>
    <scope>NUCLEOTIDE SEQUENCE [LARGE SCALE GENOMIC DNA]</scope>
    <source>
        <strain evidence="2 3">TMW 1.1989</strain>
    </source>
</reference>
<dbReference type="RefSeq" id="WP_068223076.1">
    <property type="nucleotide sequence ID" value="NZ_CP014623.1"/>
</dbReference>
<dbReference type="InterPro" id="IPR023210">
    <property type="entry name" value="NADP_OxRdtase_dom"/>
</dbReference>
<feature type="domain" description="NADP-dependent oxidoreductase" evidence="1">
    <location>
        <begin position="14"/>
        <end position="269"/>
    </location>
</feature>
<dbReference type="CDD" id="cd19138">
    <property type="entry name" value="AKR_YeaE"/>
    <property type="match status" value="1"/>
</dbReference>
<dbReference type="GeneID" id="42981942"/>
<proteinExistence type="predicted"/>
<dbReference type="STRING" id="375175.AYR53_06710"/>
<evidence type="ECO:0000313" key="2">
    <source>
        <dbReference type="EMBL" id="ANK62483.1"/>
    </source>
</evidence>
<evidence type="ECO:0000259" key="1">
    <source>
        <dbReference type="Pfam" id="PF00248"/>
    </source>
</evidence>
<dbReference type="KEGG" id="lbt:AYR52_01775"/>
<dbReference type="PRINTS" id="PR00069">
    <property type="entry name" value="ALDKETRDTASE"/>
</dbReference>
<dbReference type="InterPro" id="IPR020471">
    <property type="entry name" value="AKR"/>
</dbReference>
<dbReference type="PIRSF" id="PIRSF000097">
    <property type="entry name" value="AKR"/>
    <property type="match status" value="1"/>
</dbReference>
<dbReference type="PANTHER" id="PTHR43638:SF3">
    <property type="entry name" value="ALDEHYDE REDUCTASE"/>
    <property type="match status" value="1"/>
</dbReference>
<dbReference type="Pfam" id="PF00248">
    <property type="entry name" value="Aldo_ket_red"/>
    <property type="match status" value="1"/>
</dbReference>
<gene>
    <name evidence="2" type="ORF">AYR53_06710</name>
</gene>
<dbReference type="PANTHER" id="PTHR43638">
    <property type="entry name" value="OXIDOREDUCTASE, ALDO/KETO REDUCTASE FAMILY PROTEIN"/>
    <property type="match status" value="1"/>
</dbReference>